<dbReference type="GO" id="GO:0006631">
    <property type="term" value="P:fatty acid metabolic process"/>
    <property type="evidence" value="ECO:0007669"/>
    <property type="project" value="TreeGrafter"/>
</dbReference>
<dbReference type="InterPro" id="IPR000582">
    <property type="entry name" value="Acyl-CoA-binding_protein"/>
</dbReference>
<dbReference type="PANTHER" id="PTHR23310">
    <property type="entry name" value="ACYL-COA-BINDING PROTEIN, ACBP"/>
    <property type="match status" value="1"/>
</dbReference>
<dbReference type="FunFam" id="1.20.80.10:FF:000010">
    <property type="entry name" value="Acyl-CoA-binding domain-containing protein 5"/>
    <property type="match status" value="1"/>
</dbReference>
<evidence type="ECO:0000313" key="5">
    <source>
        <dbReference type="Proteomes" id="UP000038045"/>
    </source>
</evidence>
<evidence type="ECO:0000256" key="2">
    <source>
        <dbReference type="ARBA" id="ARBA00059808"/>
    </source>
</evidence>
<dbReference type="InterPro" id="IPR014352">
    <property type="entry name" value="FERM/acyl-CoA-bd_prot_sf"/>
</dbReference>
<evidence type="ECO:0000256" key="1">
    <source>
        <dbReference type="ARBA" id="ARBA00023121"/>
    </source>
</evidence>
<dbReference type="Gene3D" id="1.20.80.10">
    <property type="match status" value="1"/>
</dbReference>
<evidence type="ECO:0000259" key="4">
    <source>
        <dbReference type="PROSITE" id="PS51228"/>
    </source>
</evidence>
<dbReference type="Proteomes" id="UP000038045">
    <property type="component" value="Unplaced"/>
</dbReference>
<protein>
    <submittedName>
        <fullName evidence="6">ACB domain-containing protein</fullName>
    </submittedName>
</protein>
<name>A0A0N4ZUM3_PARTI</name>
<dbReference type="InterPro" id="IPR035984">
    <property type="entry name" value="Acyl-CoA-binding_sf"/>
</dbReference>
<proteinExistence type="predicted"/>
<dbReference type="PRINTS" id="PR00689">
    <property type="entry name" value="ACOABINDINGP"/>
</dbReference>
<evidence type="ECO:0000313" key="6">
    <source>
        <dbReference type="WBParaSite" id="PTRK_0001228600.1"/>
    </source>
</evidence>
<feature type="transmembrane region" description="Helical" evidence="3">
    <location>
        <begin position="250"/>
        <end position="269"/>
    </location>
</feature>
<dbReference type="PANTHER" id="PTHR23310:SF77">
    <property type="entry name" value="LD25952P"/>
    <property type="match status" value="1"/>
</dbReference>
<dbReference type="SUPFAM" id="SSF47027">
    <property type="entry name" value="Acyl-CoA binding protein"/>
    <property type="match status" value="1"/>
</dbReference>
<organism evidence="5 6">
    <name type="scientific">Parastrongyloides trichosuri</name>
    <name type="common">Possum-specific nematode worm</name>
    <dbReference type="NCBI Taxonomy" id="131310"/>
    <lineage>
        <taxon>Eukaryota</taxon>
        <taxon>Metazoa</taxon>
        <taxon>Ecdysozoa</taxon>
        <taxon>Nematoda</taxon>
        <taxon>Chromadorea</taxon>
        <taxon>Rhabditida</taxon>
        <taxon>Tylenchina</taxon>
        <taxon>Panagrolaimomorpha</taxon>
        <taxon>Strongyloidoidea</taxon>
        <taxon>Strongyloididae</taxon>
        <taxon>Parastrongyloides</taxon>
    </lineage>
</organism>
<dbReference type="Pfam" id="PF00887">
    <property type="entry name" value="ACBP"/>
    <property type="match status" value="1"/>
</dbReference>
<dbReference type="PROSITE" id="PS00880">
    <property type="entry name" value="ACB_1"/>
    <property type="match status" value="1"/>
</dbReference>
<reference evidence="6" key="1">
    <citation type="submission" date="2017-02" db="UniProtKB">
        <authorList>
            <consortium name="WormBaseParasite"/>
        </authorList>
    </citation>
    <scope>IDENTIFICATION</scope>
</reference>
<keyword evidence="3" id="KW-0812">Transmembrane</keyword>
<dbReference type="STRING" id="131310.A0A0N4ZUM3"/>
<keyword evidence="5" id="KW-1185">Reference proteome</keyword>
<keyword evidence="3" id="KW-1133">Transmembrane helix</keyword>
<dbReference type="AlphaFoldDB" id="A0A0N4ZUM3"/>
<keyword evidence="3" id="KW-0472">Membrane</keyword>
<accession>A0A0N4ZUM3</accession>
<comment type="function">
    <text evidence="2">Binds medium- and long-chain acyl-CoA esters with very high affinity and may function as an intracellular carrier of acyl-CoA esters.</text>
</comment>
<feature type="domain" description="ACB" evidence="4">
    <location>
        <begin position="12"/>
        <end position="101"/>
    </location>
</feature>
<keyword evidence="1" id="KW-0446">Lipid-binding</keyword>
<dbReference type="WBParaSite" id="PTRK_0001228600.1">
    <property type="protein sequence ID" value="PTRK_0001228600.1"/>
    <property type="gene ID" value="PTRK_0001228600"/>
</dbReference>
<dbReference type="GO" id="GO:0000062">
    <property type="term" value="F:fatty-acyl-CoA binding"/>
    <property type="evidence" value="ECO:0007669"/>
    <property type="project" value="InterPro"/>
</dbReference>
<sequence length="285" mass="33518">MSIEEDKIESSLDEQFFAAVKVIQNLPKEGPVSTSNDTKLMFYSLFKQATIGPCNQAQPGFWNVIERYKWDAWNKLGDMNKEAAMKKYLSIFNKQIDETVTIFGVDYFLNLEKSYNLEGVLEPAFKTLGRSLKNPLLNESNNKIINDIDKLEDEVKSNDGDYIDALEDVAISQDVDIKLINDINTIQHKEEINVFFIKTFSRIFTTIEEKSFHLSKDLIKLTNTLIDQNNIMKKMLMDNEKKNKVDKQPMSWKLLCILFIWPFFVHYVMKYWKMIKMLFSMYMEW</sequence>
<dbReference type="GO" id="GO:0005737">
    <property type="term" value="C:cytoplasm"/>
    <property type="evidence" value="ECO:0007669"/>
    <property type="project" value="TreeGrafter"/>
</dbReference>
<dbReference type="InterPro" id="IPR022408">
    <property type="entry name" value="Acyl-CoA-binding_prot_CS"/>
</dbReference>
<evidence type="ECO:0000256" key="3">
    <source>
        <dbReference type="SAM" id="Phobius"/>
    </source>
</evidence>
<dbReference type="GO" id="GO:0019915">
    <property type="term" value="P:lipid storage"/>
    <property type="evidence" value="ECO:0007669"/>
    <property type="project" value="UniProtKB-ARBA"/>
</dbReference>
<dbReference type="PROSITE" id="PS51228">
    <property type="entry name" value="ACB_2"/>
    <property type="match status" value="1"/>
</dbReference>